<keyword evidence="1" id="KW-0175">Coiled coil</keyword>
<gene>
    <name evidence="3" type="ORF">PENTCL1PPCAC_3078</name>
</gene>
<comment type="caution">
    <text evidence="3">The sequence shown here is derived from an EMBL/GenBank/DDBJ whole genome shotgun (WGS) entry which is preliminary data.</text>
</comment>
<dbReference type="Proteomes" id="UP001432027">
    <property type="component" value="Unassembled WGS sequence"/>
</dbReference>
<dbReference type="AlphaFoldDB" id="A0AAV5SFE4"/>
<keyword evidence="4" id="KW-1185">Reference proteome</keyword>
<proteinExistence type="predicted"/>
<evidence type="ECO:0000313" key="4">
    <source>
        <dbReference type="Proteomes" id="UP001432027"/>
    </source>
</evidence>
<feature type="compositionally biased region" description="Basic and acidic residues" evidence="2">
    <location>
        <begin position="49"/>
        <end position="59"/>
    </location>
</feature>
<evidence type="ECO:0000256" key="2">
    <source>
        <dbReference type="SAM" id="MobiDB-lite"/>
    </source>
</evidence>
<protein>
    <submittedName>
        <fullName evidence="3">Uncharacterized protein</fullName>
    </submittedName>
</protein>
<name>A0AAV5SFE4_9BILA</name>
<evidence type="ECO:0000256" key="1">
    <source>
        <dbReference type="SAM" id="Coils"/>
    </source>
</evidence>
<organism evidence="3 4">
    <name type="scientific">Pristionchus entomophagus</name>
    <dbReference type="NCBI Taxonomy" id="358040"/>
    <lineage>
        <taxon>Eukaryota</taxon>
        <taxon>Metazoa</taxon>
        <taxon>Ecdysozoa</taxon>
        <taxon>Nematoda</taxon>
        <taxon>Chromadorea</taxon>
        <taxon>Rhabditida</taxon>
        <taxon>Rhabditina</taxon>
        <taxon>Diplogasteromorpha</taxon>
        <taxon>Diplogasteroidea</taxon>
        <taxon>Neodiplogasteridae</taxon>
        <taxon>Pristionchus</taxon>
    </lineage>
</organism>
<dbReference type="EMBL" id="BTSX01000001">
    <property type="protein sequence ID" value="GMS80903.1"/>
    <property type="molecule type" value="Genomic_DNA"/>
</dbReference>
<sequence length="67" mass="7756">MTIKNLSDQDQQDRAKYSDEAKKLKDALEKEKDQVATERKMLSVITSTTKERRGNKKNENTLTTLIK</sequence>
<feature type="coiled-coil region" evidence="1">
    <location>
        <begin position="14"/>
        <end position="41"/>
    </location>
</feature>
<accession>A0AAV5SFE4</accession>
<feature type="region of interest" description="Disordered" evidence="2">
    <location>
        <begin position="47"/>
        <end position="67"/>
    </location>
</feature>
<evidence type="ECO:0000313" key="3">
    <source>
        <dbReference type="EMBL" id="GMS80903.1"/>
    </source>
</evidence>
<reference evidence="3" key="1">
    <citation type="submission" date="2023-10" db="EMBL/GenBank/DDBJ databases">
        <title>Genome assembly of Pristionchus species.</title>
        <authorList>
            <person name="Yoshida K."/>
            <person name="Sommer R.J."/>
        </authorList>
    </citation>
    <scope>NUCLEOTIDE SEQUENCE</scope>
    <source>
        <strain evidence="3">RS0144</strain>
    </source>
</reference>